<evidence type="ECO:0000313" key="3">
    <source>
        <dbReference type="Proteomes" id="UP000008493"/>
    </source>
</evidence>
<dbReference type="KEGG" id="abp:AGABI1DRAFT133073"/>
<dbReference type="Proteomes" id="UP000008493">
    <property type="component" value="Unassembled WGS sequence"/>
</dbReference>
<dbReference type="RefSeq" id="XP_007334762.1">
    <property type="nucleotide sequence ID" value="XM_007334700.1"/>
</dbReference>
<name>K5XJG0_AGABU</name>
<dbReference type="EMBL" id="JH971436">
    <property type="protein sequence ID" value="EKM74595.1"/>
    <property type="molecule type" value="Genomic_DNA"/>
</dbReference>
<gene>
    <name evidence="2" type="ORF">AGABI1DRAFT_133073</name>
</gene>
<accession>K5XJG0</accession>
<dbReference type="HOGENOM" id="CLU_1360063_0_0_1"/>
<reference evidence="3" key="1">
    <citation type="journal article" date="2012" name="Proc. Natl. Acad. Sci. U.S.A.">
        <title>Genome sequence of the button mushroom Agaricus bisporus reveals mechanisms governing adaptation to a humic-rich ecological niche.</title>
        <authorList>
            <person name="Morin E."/>
            <person name="Kohler A."/>
            <person name="Baker A.R."/>
            <person name="Foulongne-Oriol M."/>
            <person name="Lombard V."/>
            <person name="Nagy L.G."/>
            <person name="Ohm R.A."/>
            <person name="Patyshakuliyeva A."/>
            <person name="Brun A."/>
            <person name="Aerts A.L."/>
            <person name="Bailey A.M."/>
            <person name="Billette C."/>
            <person name="Coutinho P.M."/>
            <person name="Deakin G."/>
            <person name="Doddapaneni H."/>
            <person name="Floudas D."/>
            <person name="Grimwood J."/>
            <person name="Hilden K."/>
            <person name="Kuees U."/>
            <person name="LaButti K.M."/>
            <person name="Lapidus A."/>
            <person name="Lindquist E.A."/>
            <person name="Lucas S.M."/>
            <person name="Murat C."/>
            <person name="Riley R.W."/>
            <person name="Salamov A.A."/>
            <person name="Schmutz J."/>
            <person name="Subramanian V."/>
            <person name="Woesten H.A.B."/>
            <person name="Xu J."/>
            <person name="Eastwood D.C."/>
            <person name="Foster G.D."/>
            <person name="Sonnenberg A.S."/>
            <person name="Cullen D."/>
            <person name="de Vries R.P."/>
            <person name="Lundell T."/>
            <person name="Hibbett D.S."/>
            <person name="Henrissat B."/>
            <person name="Burton K.S."/>
            <person name="Kerrigan R.W."/>
            <person name="Challen M.P."/>
            <person name="Grigoriev I.V."/>
            <person name="Martin F."/>
        </authorList>
    </citation>
    <scope>NUCLEOTIDE SEQUENCE [LARGE SCALE GENOMIC DNA]</scope>
    <source>
        <strain evidence="3">JB137-S8 / ATCC MYA-4627 / FGSC 10392</strain>
    </source>
</reference>
<dbReference type="GeneID" id="18827835"/>
<proteinExistence type="predicted"/>
<feature type="region of interest" description="Disordered" evidence="1">
    <location>
        <begin position="1"/>
        <end position="36"/>
    </location>
</feature>
<keyword evidence="3" id="KW-1185">Reference proteome</keyword>
<organism evidence="2 3">
    <name type="scientific">Agaricus bisporus var. burnettii (strain JB137-S8 / ATCC MYA-4627 / FGSC 10392)</name>
    <name type="common">White button mushroom</name>
    <dbReference type="NCBI Taxonomy" id="597362"/>
    <lineage>
        <taxon>Eukaryota</taxon>
        <taxon>Fungi</taxon>
        <taxon>Dikarya</taxon>
        <taxon>Basidiomycota</taxon>
        <taxon>Agaricomycotina</taxon>
        <taxon>Agaricomycetes</taxon>
        <taxon>Agaricomycetidae</taxon>
        <taxon>Agaricales</taxon>
        <taxon>Agaricineae</taxon>
        <taxon>Agaricaceae</taxon>
        <taxon>Agaricus</taxon>
    </lineage>
</organism>
<protein>
    <recommendedName>
        <fullName evidence="4">Zn(2)-C6 fungal-type domain-containing protein</fullName>
    </recommendedName>
</protein>
<dbReference type="AlphaFoldDB" id="K5XJG0"/>
<evidence type="ECO:0000256" key="1">
    <source>
        <dbReference type="SAM" id="MobiDB-lite"/>
    </source>
</evidence>
<evidence type="ECO:0008006" key="4">
    <source>
        <dbReference type="Google" id="ProtNLM"/>
    </source>
</evidence>
<sequence length="201" mass="22416">MAELVDETDQEVKTMEKSAMEGKGKSKEKKRKQVADKEPLPVHLIISHVKILTLKTPQVTAVMHSKRCKRCMTKDLACILRMPGLRCEACELAKVSCNHLSQGPATNRIWPKPKVPPPPTTTPTFVQEVPTPSDPSPITPAQPVAFVWPPTHERSLSSLTGKKVEVVQKLLDNVTEAMCEFTMETRLLRMATERLADVADR</sequence>
<dbReference type="InParanoid" id="K5XJG0"/>
<feature type="compositionally biased region" description="Basic and acidic residues" evidence="1">
    <location>
        <begin position="10"/>
        <end position="25"/>
    </location>
</feature>
<evidence type="ECO:0000313" key="2">
    <source>
        <dbReference type="EMBL" id="EKM74595.1"/>
    </source>
</evidence>